<keyword evidence="4" id="KW-0489">Methyltransferase</keyword>
<accession>A0A951PEK6</accession>
<proteinExistence type="predicted"/>
<evidence type="ECO:0000256" key="2">
    <source>
        <dbReference type="SAM" id="SignalP"/>
    </source>
</evidence>
<feature type="domain" description="Methyltransferase type 12" evidence="3">
    <location>
        <begin position="93"/>
        <end position="188"/>
    </location>
</feature>
<name>A0A951PEK6_9CYAN</name>
<dbReference type="InterPro" id="IPR013217">
    <property type="entry name" value="Methyltransf_12"/>
</dbReference>
<feature type="compositionally biased region" description="Pro residues" evidence="1">
    <location>
        <begin position="253"/>
        <end position="262"/>
    </location>
</feature>
<dbReference type="PANTHER" id="PTHR42912">
    <property type="entry name" value="METHYLTRANSFERASE"/>
    <property type="match status" value="1"/>
</dbReference>
<dbReference type="CDD" id="cd02440">
    <property type="entry name" value="AdoMet_MTases"/>
    <property type="match status" value="1"/>
</dbReference>
<gene>
    <name evidence="4" type="ORF">KME07_22705</name>
</gene>
<feature type="region of interest" description="Disordered" evidence="1">
    <location>
        <begin position="242"/>
        <end position="268"/>
    </location>
</feature>
<feature type="chain" id="PRO_5038088591" evidence="2">
    <location>
        <begin position="26"/>
        <end position="268"/>
    </location>
</feature>
<evidence type="ECO:0000313" key="4">
    <source>
        <dbReference type="EMBL" id="MBW4468247.1"/>
    </source>
</evidence>
<comment type="caution">
    <text evidence="4">The sequence shown here is derived from an EMBL/GenBank/DDBJ whole genome shotgun (WGS) entry which is preliminary data.</text>
</comment>
<dbReference type="GO" id="GO:0008168">
    <property type="term" value="F:methyltransferase activity"/>
    <property type="evidence" value="ECO:0007669"/>
    <property type="project" value="UniProtKB-KW"/>
</dbReference>
<dbReference type="Gene3D" id="3.40.50.150">
    <property type="entry name" value="Vaccinia Virus protein VP39"/>
    <property type="match status" value="1"/>
</dbReference>
<evidence type="ECO:0000256" key="1">
    <source>
        <dbReference type="SAM" id="MobiDB-lite"/>
    </source>
</evidence>
<organism evidence="4 5">
    <name type="scientific">Pegethrix bostrychoides GSE-TBD4-15B</name>
    <dbReference type="NCBI Taxonomy" id="2839662"/>
    <lineage>
        <taxon>Bacteria</taxon>
        <taxon>Bacillati</taxon>
        <taxon>Cyanobacteriota</taxon>
        <taxon>Cyanophyceae</taxon>
        <taxon>Oculatellales</taxon>
        <taxon>Oculatellaceae</taxon>
        <taxon>Pegethrix</taxon>
    </lineage>
</organism>
<evidence type="ECO:0000259" key="3">
    <source>
        <dbReference type="Pfam" id="PF08242"/>
    </source>
</evidence>
<dbReference type="PANTHER" id="PTHR42912:SF86">
    <property type="entry name" value="BLL4992 PROTEIN"/>
    <property type="match status" value="1"/>
</dbReference>
<keyword evidence="4" id="KW-0808">Transferase</keyword>
<sequence length="268" mass="29389">MPKYLAICLSLILLCVSGCQTSLTASPSPGSIYAQRVRHSPDGIGKFYQGREIAQVMGHQGAGWLERGSRSLEEQPDAAIAALHLQPSDILADIGAGTGYFSFRISPLLPAGKVFAVDLQPEMIEILTFLRQEYQANNVEPTLGSETDPHLAADSIDLALMVDAYHEFAYPYEMMQAIVQALKPGGRVALLEYRGENPLIPIKALHKMTQRQVRREMEQVGLSWQETLSLLPQQHLMIFQKPASPANSEPAALPQPPSPAQPDLPKLL</sequence>
<dbReference type="AlphaFoldDB" id="A0A951PEK6"/>
<dbReference type="InterPro" id="IPR050508">
    <property type="entry name" value="Methyltransf_Superfamily"/>
</dbReference>
<protein>
    <submittedName>
        <fullName evidence="4">Class I SAM-dependent methyltransferase</fullName>
    </submittedName>
</protein>
<dbReference type="InterPro" id="IPR029063">
    <property type="entry name" value="SAM-dependent_MTases_sf"/>
</dbReference>
<dbReference type="SUPFAM" id="SSF53335">
    <property type="entry name" value="S-adenosyl-L-methionine-dependent methyltransferases"/>
    <property type="match status" value="1"/>
</dbReference>
<dbReference type="EMBL" id="JAHHHV010000086">
    <property type="protein sequence ID" value="MBW4468247.1"/>
    <property type="molecule type" value="Genomic_DNA"/>
</dbReference>
<keyword evidence="2" id="KW-0732">Signal</keyword>
<evidence type="ECO:0000313" key="5">
    <source>
        <dbReference type="Proteomes" id="UP000707356"/>
    </source>
</evidence>
<dbReference type="Pfam" id="PF08242">
    <property type="entry name" value="Methyltransf_12"/>
    <property type="match status" value="1"/>
</dbReference>
<dbReference type="Proteomes" id="UP000707356">
    <property type="component" value="Unassembled WGS sequence"/>
</dbReference>
<reference evidence="4" key="1">
    <citation type="submission" date="2021-05" db="EMBL/GenBank/DDBJ databases">
        <authorList>
            <person name="Pietrasiak N."/>
            <person name="Ward R."/>
            <person name="Stajich J.E."/>
            <person name="Kurbessoian T."/>
        </authorList>
    </citation>
    <scope>NUCLEOTIDE SEQUENCE</scope>
    <source>
        <strain evidence="4">GSE-TBD4-15B</strain>
    </source>
</reference>
<feature type="signal peptide" evidence="2">
    <location>
        <begin position="1"/>
        <end position="25"/>
    </location>
</feature>
<reference evidence="4" key="2">
    <citation type="journal article" date="2022" name="Microbiol. Resour. Announc.">
        <title>Metagenome Sequencing to Explore Phylogenomics of Terrestrial Cyanobacteria.</title>
        <authorList>
            <person name="Ward R.D."/>
            <person name="Stajich J.E."/>
            <person name="Johansen J.R."/>
            <person name="Huntemann M."/>
            <person name="Clum A."/>
            <person name="Foster B."/>
            <person name="Foster B."/>
            <person name="Roux S."/>
            <person name="Palaniappan K."/>
            <person name="Varghese N."/>
            <person name="Mukherjee S."/>
            <person name="Reddy T.B.K."/>
            <person name="Daum C."/>
            <person name="Copeland A."/>
            <person name="Chen I.A."/>
            <person name="Ivanova N.N."/>
            <person name="Kyrpides N.C."/>
            <person name="Shapiro N."/>
            <person name="Eloe-Fadrosh E.A."/>
            <person name="Pietrasiak N."/>
        </authorList>
    </citation>
    <scope>NUCLEOTIDE SEQUENCE</scope>
    <source>
        <strain evidence="4">GSE-TBD4-15B</strain>
    </source>
</reference>
<dbReference type="GO" id="GO:0032259">
    <property type="term" value="P:methylation"/>
    <property type="evidence" value="ECO:0007669"/>
    <property type="project" value="UniProtKB-KW"/>
</dbReference>